<dbReference type="InterPro" id="IPR011250">
    <property type="entry name" value="OMP/PagP_B-barrel"/>
</dbReference>
<feature type="signal peptide" evidence="2">
    <location>
        <begin position="1"/>
        <end position="23"/>
    </location>
</feature>
<dbReference type="EMBL" id="MUYT01000022">
    <property type="protein sequence ID" value="OOS18259.1"/>
    <property type="molecule type" value="Genomic_DNA"/>
</dbReference>
<dbReference type="Proteomes" id="UP000191094">
    <property type="component" value="Unassembled WGS sequence"/>
</dbReference>
<gene>
    <name evidence="4" type="ORF">B0682_09210</name>
</gene>
<comment type="caution">
    <text evidence="4">The sequence shown here is derived from an EMBL/GenBank/DDBJ whole genome shotgun (WGS) entry which is preliminary data.</text>
</comment>
<evidence type="ECO:0000256" key="1">
    <source>
        <dbReference type="ARBA" id="ARBA00022729"/>
    </source>
</evidence>
<dbReference type="STRING" id="90241.B0682_09210"/>
<dbReference type="AlphaFoldDB" id="A0A1T0C7K6"/>
<sequence length="187" mass="19673">MKTSYKTLITLAVGSLMTAGAQAAVYDSTAYGQPYVGAKAGKLDVKINSNSKSNKKITNKDPMAYGIYGGYNFDPNFGVEAEFISSGKADLTHDGVKGKFDAKTYGVYGTYRYGVPNTGIYAKGKLGVAKTKVDGSATGFKYTEDKTSLAGGVGVGFQPIPNVGIEAGYDWLNGNAKLMSVGAHVKF</sequence>
<reference evidence="4 5" key="1">
    <citation type="submission" date="2017-02" db="EMBL/GenBank/DDBJ databases">
        <title>Draft genome sequence of Moraxella lincolnii CCUG 9405T type strain.</title>
        <authorList>
            <person name="Salva-Serra F."/>
            <person name="Engstrom-Jakobsson H."/>
            <person name="Thorell K."/>
            <person name="Jaen-Luchoro D."/>
            <person name="Gonzales-Siles L."/>
            <person name="Karlsson R."/>
            <person name="Yazdan S."/>
            <person name="Boulund F."/>
            <person name="Johnning A."/>
            <person name="Engstrand L."/>
            <person name="Kristiansson E."/>
            <person name="Moore E."/>
        </authorList>
    </citation>
    <scope>NUCLEOTIDE SEQUENCE [LARGE SCALE GENOMIC DNA]</scope>
    <source>
        <strain evidence="4 5">CCUG 9405</strain>
    </source>
</reference>
<feature type="domain" description="Outer membrane protein beta-barrel" evidence="3">
    <location>
        <begin position="12"/>
        <end position="170"/>
    </location>
</feature>
<evidence type="ECO:0000313" key="5">
    <source>
        <dbReference type="Proteomes" id="UP000191094"/>
    </source>
</evidence>
<accession>A0A1T0C7K6</accession>
<evidence type="ECO:0000259" key="3">
    <source>
        <dbReference type="Pfam" id="PF13505"/>
    </source>
</evidence>
<evidence type="ECO:0000256" key="2">
    <source>
        <dbReference type="SAM" id="SignalP"/>
    </source>
</evidence>
<organism evidence="4 5">
    <name type="scientific">Lwoffella lincolnii</name>
    <dbReference type="NCBI Taxonomy" id="90241"/>
    <lineage>
        <taxon>Bacteria</taxon>
        <taxon>Pseudomonadati</taxon>
        <taxon>Pseudomonadota</taxon>
        <taxon>Gammaproteobacteria</taxon>
        <taxon>Moraxellales</taxon>
        <taxon>Moraxellaceae</taxon>
        <taxon>Lwoffella</taxon>
    </lineage>
</organism>
<dbReference type="RefSeq" id="WP_078308442.1">
    <property type="nucleotide sequence ID" value="NZ_CP147511.1"/>
</dbReference>
<dbReference type="Pfam" id="PF13505">
    <property type="entry name" value="OMP_b-brl"/>
    <property type="match status" value="1"/>
</dbReference>
<dbReference type="InterPro" id="IPR027385">
    <property type="entry name" value="Beta-barrel_OMP"/>
</dbReference>
<evidence type="ECO:0000313" key="4">
    <source>
        <dbReference type="EMBL" id="OOS18259.1"/>
    </source>
</evidence>
<feature type="chain" id="PRO_5012233353" evidence="2">
    <location>
        <begin position="24"/>
        <end position="187"/>
    </location>
</feature>
<proteinExistence type="predicted"/>
<dbReference type="SUPFAM" id="SSF56925">
    <property type="entry name" value="OMPA-like"/>
    <property type="match status" value="1"/>
</dbReference>
<keyword evidence="5" id="KW-1185">Reference proteome</keyword>
<protein>
    <submittedName>
        <fullName evidence="4">Cell envelope biogenesis protein OmpA</fullName>
    </submittedName>
</protein>
<dbReference type="Gene3D" id="2.40.160.20">
    <property type="match status" value="1"/>
</dbReference>
<name>A0A1T0C7K6_9GAMM</name>
<dbReference type="OrthoDB" id="6265027at2"/>
<keyword evidence="1 2" id="KW-0732">Signal</keyword>